<evidence type="ECO:0000313" key="4">
    <source>
        <dbReference type="RefSeq" id="XP_034247886.1"/>
    </source>
</evidence>
<protein>
    <submittedName>
        <fullName evidence="4">Chymotrypsin-like</fullName>
    </submittedName>
</protein>
<name>A0A6P8ZRX4_THRPL</name>
<gene>
    <name evidence="4" type="primary">LOC117649341</name>
</gene>
<dbReference type="RefSeq" id="XP_034247886.1">
    <property type="nucleotide sequence ID" value="XM_034391995.1"/>
</dbReference>
<evidence type="ECO:0000256" key="1">
    <source>
        <dbReference type="SAM" id="SignalP"/>
    </source>
</evidence>
<dbReference type="GO" id="GO:0004252">
    <property type="term" value="F:serine-type endopeptidase activity"/>
    <property type="evidence" value="ECO:0007669"/>
    <property type="project" value="InterPro"/>
</dbReference>
<keyword evidence="1" id="KW-0732">Signal</keyword>
<dbReference type="GO" id="GO:0006508">
    <property type="term" value="P:proteolysis"/>
    <property type="evidence" value="ECO:0007669"/>
    <property type="project" value="InterPro"/>
</dbReference>
<sequence length="314" mass="33225">MLKLVLLLAVAALSAAANVPWSDDDDLDNYLENDVDTTDLRMVGGDVVTDTNTYSFMIGIQPKYTLNSVVTNAPFCSGVLIRGQTAAATAGAAPTDQYYVLTSAHCAQSGTSYDFFAGSISVLNTQTASQAGVLATTAIINEEFRQTSMTGDLALIPTTIVPSTTGTAPITAATLGSITDSTKSYLINSVTMAGWGYPNDVFLDHSPRLRALSSWVVPNWYCAVRHLSMPIRRTHVCTAGLPNKGPCTGDSGAPLIAETSGTSSSGSTTRGRVVIGLATHTPRNGCNRGRPGVFTRIGDYLNWIIQVTNYNPDD</sequence>
<organism evidence="4">
    <name type="scientific">Thrips palmi</name>
    <name type="common">Melon thrips</name>
    <dbReference type="NCBI Taxonomy" id="161013"/>
    <lineage>
        <taxon>Eukaryota</taxon>
        <taxon>Metazoa</taxon>
        <taxon>Ecdysozoa</taxon>
        <taxon>Arthropoda</taxon>
        <taxon>Hexapoda</taxon>
        <taxon>Insecta</taxon>
        <taxon>Pterygota</taxon>
        <taxon>Neoptera</taxon>
        <taxon>Paraneoptera</taxon>
        <taxon>Thysanoptera</taxon>
        <taxon>Terebrantia</taxon>
        <taxon>Thripoidea</taxon>
        <taxon>Thripidae</taxon>
        <taxon>Thrips</taxon>
    </lineage>
</organism>
<feature type="signal peptide" evidence="1">
    <location>
        <begin position="1"/>
        <end position="16"/>
    </location>
</feature>
<accession>A0A6P8ZRX4</accession>
<dbReference type="KEGG" id="tpal:117649341"/>
<evidence type="ECO:0000259" key="2">
    <source>
        <dbReference type="PROSITE" id="PS50240"/>
    </source>
</evidence>
<dbReference type="SUPFAM" id="SSF50494">
    <property type="entry name" value="Trypsin-like serine proteases"/>
    <property type="match status" value="1"/>
</dbReference>
<reference evidence="4" key="1">
    <citation type="submission" date="2025-08" db="UniProtKB">
        <authorList>
            <consortium name="RefSeq"/>
        </authorList>
    </citation>
    <scope>IDENTIFICATION</scope>
    <source>
        <tissue evidence="4">Total insect</tissue>
    </source>
</reference>
<dbReference type="Pfam" id="PF00089">
    <property type="entry name" value="Trypsin"/>
    <property type="match status" value="1"/>
</dbReference>
<dbReference type="GeneID" id="117649341"/>
<dbReference type="OrthoDB" id="5565075at2759"/>
<dbReference type="PANTHER" id="PTHR24260:SF134">
    <property type="entry name" value="AT07769P-RELATED"/>
    <property type="match status" value="1"/>
</dbReference>
<dbReference type="SMART" id="SM00020">
    <property type="entry name" value="Tryp_SPc"/>
    <property type="match status" value="1"/>
</dbReference>
<evidence type="ECO:0000313" key="3">
    <source>
        <dbReference type="Proteomes" id="UP000515158"/>
    </source>
</evidence>
<feature type="chain" id="PRO_5027813790" evidence="1">
    <location>
        <begin position="17"/>
        <end position="314"/>
    </location>
</feature>
<dbReference type="Gene3D" id="2.40.10.10">
    <property type="entry name" value="Trypsin-like serine proteases"/>
    <property type="match status" value="1"/>
</dbReference>
<dbReference type="InterPro" id="IPR001254">
    <property type="entry name" value="Trypsin_dom"/>
</dbReference>
<keyword evidence="3" id="KW-1185">Reference proteome</keyword>
<feature type="domain" description="Peptidase S1" evidence="2">
    <location>
        <begin position="42"/>
        <end position="309"/>
    </location>
</feature>
<dbReference type="PANTHER" id="PTHR24260">
    <property type="match status" value="1"/>
</dbReference>
<dbReference type="PROSITE" id="PS50240">
    <property type="entry name" value="TRYPSIN_DOM"/>
    <property type="match status" value="1"/>
</dbReference>
<dbReference type="AlphaFoldDB" id="A0A6P8ZRX4"/>
<dbReference type="Proteomes" id="UP000515158">
    <property type="component" value="Unplaced"/>
</dbReference>
<dbReference type="InParanoid" id="A0A6P8ZRX4"/>
<proteinExistence type="predicted"/>
<dbReference type="InterPro" id="IPR009003">
    <property type="entry name" value="Peptidase_S1_PA"/>
</dbReference>
<dbReference type="InterPro" id="IPR043504">
    <property type="entry name" value="Peptidase_S1_PA_chymotrypsin"/>
</dbReference>
<dbReference type="InterPro" id="IPR051333">
    <property type="entry name" value="CLIP_Serine_Protease"/>
</dbReference>